<evidence type="ECO:0008006" key="2">
    <source>
        <dbReference type="Google" id="ProtNLM"/>
    </source>
</evidence>
<proteinExistence type="predicted"/>
<name>A0A6C0E8B3_9ZZZZ</name>
<dbReference type="AlphaFoldDB" id="A0A6C0E8B3"/>
<organism evidence="1">
    <name type="scientific">viral metagenome</name>
    <dbReference type="NCBI Taxonomy" id="1070528"/>
    <lineage>
        <taxon>unclassified sequences</taxon>
        <taxon>metagenomes</taxon>
        <taxon>organismal metagenomes</taxon>
    </lineage>
</organism>
<sequence>MYIIYSDNKYYLHYTSYDRLILNKKIINTNMAYEHYLGRISNIMIVIMVNNKVIVSDEYYSFNLKIIKKCKLYNNKYLIYYASYYGYTNVLEWLKNSGLPLKYYKGALNRASQNGQVAVLEWWKNSGLPLKYSEKALEYASQVGHINVLEWWKNSGLELKYSDRSIKWAAFRWQSAVIEWWKNSGLKLKSKINFIYFTL</sequence>
<reference evidence="1" key="1">
    <citation type="journal article" date="2020" name="Nature">
        <title>Giant virus diversity and host interactions through global metagenomics.</title>
        <authorList>
            <person name="Schulz F."/>
            <person name="Roux S."/>
            <person name="Paez-Espino D."/>
            <person name="Jungbluth S."/>
            <person name="Walsh D.A."/>
            <person name="Denef V.J."/>
            <person name="McMahon K.D."/>
            <person name="Konstantinidis K.T."/>
            <person name="Eloe-Fadrosh E.A."/>
            <person name="Kyrpides N.C."/>
            <person name="Woyke T."/>
        </authorList>
    </citation>
    <scope>NUCLEOTIDE SEQUENCE</scope>
    <source>
        <strain evidence="1">GVMAG-M-3300023179-150</strain>
    </source>
</reference>
<dbReference type="EMBL" id="MN739750">
    <property type="protein sequence ID" value="QHT24861.1"/>
    <property type="molecule type" value="Genomic_DNA"/>
</dbReference>
<protein>
    <recommendedName>
        <fullName evidence="2">Ankyrin repeat protein</fullName>
    </recommendedName>
</protein>
<dbReference type="SUPFAM" id="SSF140860">
    <property type="entry name" value="Pseudo ankyrin repeat-like"/>
    <property type="match status" value="1"/>
</dbReference>
<accession>A0A6C0E8B3</accession>
<evidence type="ECO:0000313" key="1">
    <source>
        <dbReference type="EMBL" id="QHT24861.1"/>
    </source>
</evidence>